<organism evidence="1 2">
    <name type="scientific">Muraenolepis orangiensis</name>
    <name type="common">Patagonian moray cod</name>
    <dbReference type="NCBI Taxonomy" id="630683"/>
    <lineage>
        <taxon>Eukaryota</taxon>
        <taxon>Metazoa</taxon>
        <taxon>Chordata</taxon>
        <taxon>Craniata</taxon>
        <taxon>Vertebrata</taxon>
        <taxon>Euteleostomi</taxon>
        <taxon>Actinopterygii</taxon>
        <taxon>Neopterygii</taxon>
        <taxon>Teleostei</taxon>
        <taxon>Neoteleostei</taxon>
        <taxon>Acanthomorphata</taxon>
        <taxon>Zeiogadaria</taxon>
        <taxon>Gadariae</taxon>
        <taxon>Gadiformes</taxon>
        <taxon>Muraenolepidoidei</taxon>
        <taxon>Muraenolepididae</taxon>
        <taxon>Muraenolepis</taxon>
    </lineage>
</organism>
<comment type="caution">
    <text evidence="1">The sequence shown here is derived from an EMBL/GenBank/DDBJ whole genome shotgun (WGS) entry which is preliminary data.</text>
</comment>
<accession>A0A9Q0DVH6</accession>
<reference evidence="1" key="1">
    <citation type="submission" date="2022-07" db="EMBL/GenBank/DDBJ databases">
        <title>Chromosome-level genome of Muraenolepis orangiensis.</title>
        <authorList>
            <person name="Kim J."/>
        </authorList>
    </citation>
    <scope>NUCLEOTIDE SEQUENCE</scope>
    <source>
        <strain evidence="1">KU_S4_2022</strain>
        <tissue evidence="1">Muscle</tissue>
    </source>
</reference>
<dbReference type="AlphaFoldDB" id="A0A9Q0DVH6"/>
<keyword evidence="2" id="KW-1185">Reference proteome</keyword>
<gene>
    <name evidence="1" type="ORF">NHX12_004563</name>
</gene>
<evidence type="ECO:0000313" key="2">
    <source>
        <dbReference type="Proteomes" id="UP001148018"/>
    </source>
</evidence>
<sequence>MPLDRGSPAITPTRPVCVLGPAERSGTVAHTWTRGRPVGLHFYPPRALGFLLPRATPLPSLGPDLFCSPLLDHAVKR</sequence>
<name>A0A9Q0DVH6_9TELE</name>
<protein>
    <submittedName>
        <fullName evidence="1">Uncharacterized protein</fullName>
    </submittedName>
</protein>
<dbReference type="EMBL" id="JANIIK010000111">
    <property type="protein sequence ID" value="KAJ3595259.1"/>
    <property type="molecule type" value="Genomic_DNA"/>
</dbReference>
<evidence type="ECO:0000313" key="1">
    <source>
        <dbReference type="EMBL" id="KAJ3595259.1"/>
    </source>
</evidence>
<dbReference type="Proteomes" id="UP001148018">
    <property type="component" value="Unassembled WGS sequence"/>
</dbReference>
<proteinExistence type="predicted"/>